<dbReference type="InterPro" id="IPR042541">
    <property type="entry name" value="BART_sf"/>
</dbReference>
<feature type="compositionally biased region" description="Polar residues" evidence="1">
    <location>
        <begin position="270"/>
        <end position="279"/>
    </location>
</feature>
<feature type="compositionally biased region" description="Polar residues" evidence="1">
    <location>
        <begin position="872"/>
        <end position="887"/>
    </location>
</feature>
<feature type="compositionally biased region" description="Polar residues" evidence="1">
    <location>
        <begin position="819"/>
        <end position="829"/>
    </location>
</feature>
<feature type="region of interest" description="Disordered" evidence="1">
    <location>
        <begin position="32"/>
        <end position="107"/>
    </location>
</feature>
<reference evidence="2" key="1">
    <citation type="journal article" date="2012" name="Proc. Natl. Acad. Sci. U.S.A.">
        <title>Antigenic diversity is generated by distinct evolutionary mechanisms in African trypanosome species.</title>
        <authorList>
            <person name="Jackson A.P."/>
            <person name="Berry A."/>
            <person name="Aslett M."/>
            <person name="Allison H.C."/>
            <person name="Burton P."/>
            <person name="Vavrova-Anderson J."/>
            <person name="Brown R."/>
            <person name="Browne H."/>
            <person name="Corton N."/>
            <person name="Hauser H."/>
            <person name="Gamble J."/>
            <person name="Gilderthorp R."/>
            <person name="Marcello L."/>
            <person name="McQuillan J."/>
            <person name="Otto T.D."/>
            <person name="Quail M.A."/>
            <person name="Sanders M.J."/>
            <person name="van Tonder A."/>
            <person name="Ginger M.L."/>
            <person name="Field M.C."/>
            <person name="Barry J.D."/>
            <person name="Hertz-Fowler C."/>
            <person name="Berriman M."/>
        </authorList>
    </citation>
    <scope>NUCLEOTIDE SEQUENCE</scope>
    <source>
        <strain evidence="2">IL3000</strain>
    </source>
</reference>
<dbReference type="AlphaFoldDB" id="G0UYI9"/>
<feature type="region of interest" description="Disordered" evidence="1">
    <location>
        <begin position="621"/>
        <end position="645"/>
    </location>
</feature>
<organism evidence="2">
    <name type="scientific">Trypanosoma congolense (strain IL3000)</name>
    <dbReference type="NCBI Taxonomy" id="1068625"/>
    <lineage>
        <taxon>Eukaryota</taxon>
        <taxon>Discoba</taxon>
        <taxon>Euglenozoa</taxon>
        <taxon>Kinetoplastea</taxon>
        <taxon>Metakinetoplastina</taxon>
        <taxon>Trypanosomatida</taxon>
        <taxon>Trypanosomatidae</taxon>
        <taxon>Trypanosoma</taxon>
        <taxon>Nannomonas</taxon>
    </lineage>
</organism>
<gene>
    <name evidence="2" type="ORF">TCIL3000_10_12380</name>
</gene>
<feature type="compositionally biased region" description="Low complexity" evidence="1">
    <location>
        <begin position="622"/>
        <end position="633"/>
    </location>
</feature>
<dbReference type="Gene3D" id="1.20.1520.10">
    <property type="entry name" value="ADP-ribosylation factor-like 2-binding protein, domain"/>
    <property type="match status" value="1"/>
</dbReference>
<feature type="compositionally biased region" description="Acidic residues" evidence="1">
    <location>
        <begin position="323"/>
        <end position="335"/>
    </location>
</feature>
<proteinExistence type="predicted"/>
<feature type="compositionally biased region" description="Low complexity" evidence="1">
    <location>
        <begin position="744"/>
        <end position="757"/>
    </location>
</feature>
<feature type="region of interest" description="Disordered" evidence="1">
    <location>
        <begin position="153"/>
        <end position="172"/>
    </location>
</feature>
<dbReference type="EMBL" id="HE575323">
    <property type="protein sequence ID" value="CCC94456.1"/>
    <property type="molecule type" value="Genomic_DNA"/>
</dbReference>
<accession>G0UYI9</accession>
<protein>
    <submittedName>
        <fullName evidence="2">Uncharacterized protein</fullName>
    </submittedName>
</protein>
<feature type="compositionally biased region" description="Basic and acidic residues" evidence="1">
    <location>
        <begin position="801"/>
        <end position="811"/>
    </location>
</feature>
<sequence length="887" mass="96222">MAIKPKRVDPERARLAALGQWVAHKTVTIATPKETIRSERPGSRDSVTSSDSSADGDQRRPNLIQRRGIPNRGIVGSVTSVKRSSLASLQVSQSEGDSSESDPELYQAARERTARLLYPLSDTKHNSRGTGSCSGIENINQSRKGSVVGLECEGQQSPRDGAEQLPQPNQAHTVSIENQDQVRTAAIDLCRIGVSDSDSQEKAVSAKQNNAMDETPYTAPDDMPDAVREALLGLGAVQNTETGRDFERLLQLLSDKPKGGQPTDEEDQSNDNSTQNLSVMDTAGGKRRPEAMAREFAHPPRTFSELQERVLLGLFDEYHEASDGEEASDDDDGDRDEGTNATPKKCFLASEHVGEAFTLAALGSAKDSSLSVFPADVSYPSLSSRAGRSSNVTDAAGSFGAPLTLMDVVFAERNRHNARNGHMHKGESTSPGVRPGLDALLTADGDLLATVAERSLERFHLSVNVVERLAHSRRVVDEIGNFMLEHHKLFLQSNASGTGSTIREYPHEAFIVYERYSRSVSNFLVETLQQHVQGFSMEEFVLTLYDVDFLGNSSDQYGVDASEDDHGGSAAECRTIDVLSYPAWRLLQSISSFNEFSDFMDDFIAEVYGVEVVTGKEMARDSSSSVMNKSTSSETKIPRGSPGNDTVVAAGARGIRALLAKTGDEANYKREIRPSKLTDDAANSSAFVRTTIATQRLQGATLLKARRGMPARSDSVPMLNVAGRKEPVSLAGSKVLPSHSATPSRSAAASQGASLSSFPSYPRQLRRRPDAIAGKVLPPLEQTIDREDAIDTEQWQEENEKEGQEPLREEQQNPQQQQKVSGSRSSLVSPHSPWDDLTPSKGGARVPYNPKKCLSRGRSRSKTCGAREDGGATSTTPAKNNKSTSKK</sequence>
<dbReference type="VEuPathDB" id="TriTrypDB:TcIL3000_10_12380"/>
<feature type="region of interest" description="Disordered" evidence="1">
    <location>
        <begin position="321"/>
        <end position="342"/>
    </location>
</feature>
<feature type="compositionally biased region" description="Acidic residues" evidence="1">
    <location>
        <begin position="790"/>
        <end position="800"/>
    </location>
</feature>
<feature type="region of interest" description="Disordered" evidence="1">
    <location>
        <begin position="733"/>
        <end position="887"/>
    </location>
</feature>
<feature type="region of interest" description="Disordered" evidence="1">
    <location>
        <begin position="255"/>
        <end position="289"/>
    </location>
</feature>
<feature type="compositionally biased region" description="Basic and acidic residues" evidence="1">
    <location>
        <begin position="34"/>
        <end position="43"/>
    </location>
</feature>
<feature type="compositionally biased region" description="Polar residues" evidence="1">
    <location>
        <begin position="77"/>
        <end position="96"/>
    </location>
</feature>
<feature type="compositionally biased region" description="Low complexity" evidence="1">
    <location>
        <begin position="44"/>
        <end position="55"/>
    </location>
</feature>
<evidence type="ECO:0000256" key="1">
    <source>
        <dbReference type="SAM" id="MobiDB-lite"/>
    </source>
</evidence>
<name>G0UYI9_TRYCI</name>
<evidence type="ECO:0000313" key="2">
    <source>
        <dbReference type="EMBL" id="CCC94456.1"/>
    </source>
</evidence>